<proteinExistence type="predicted"/>
<gene>
    <name evidence="1" type="ORF">EXIGLDRAFT_737602</name>
</gene>
<dbReference type="PROSITE" id="PS51257">
    <property type="entry name" value="PROKAR_LIPOPROTEIN"/>
    <property type="match status" value="1"/>
</dbReference>
<reference evidence="1 2" key="1">
    <citation type="journal article" date="2016" name="Mol. Biol. Evol.">
        <title>Comparative Genomics of Early-Diverging Mushroom-Forming Fungi Provides Insights into the Origins of Lignocellulose Decay Capabilities.</title>
        <authorList>
            <person name="Nagy L.G."/>
            <person name="Riley R."/>
            <person name="Tritt A."/>
            <person name="Adam C."/>
            <person name="Daum C."/>
            <person name="Floudas D."/>
            <person name="Sun H."/>
            <person name="Yadav J.S."/>
            <person name="Pangilinan J."/>
            <person name="Larsson K.H."/>
            <person name="Matsuura K."/>
            <person name="Barry K."/>
            <person name="Labutti K."/>
            <person name="Kuo R."/>
            <person name="Ohm R.A."/>
            <person name="Bhattacharya S.S."/>
            <person name="Shirouzu T."/>
            <person name="Yoshinaga Y."/>
            <person name="Martin F.M."/>
            <person name="Grigoriev I.V."/>
            <person name="Hibbett D.S."/>
        </authorList>
    </citation>
    <scope>NUCLEOTIDE SEQUENCE [LARGE SCALE GENOMIC DNA]</scope>
    <source>
        <strain evidence="1 2">HHB12029</strain>
    </source>
</reference>
<evidence type="ECO:0000313" key="1">
    <source>
        <dbReference type="EMBL" id="KZV78488.1"/>
    </source>
</evidence>
<keyword evidence="2" id="KW-1185">Reference proteome</keyword>
<sequence length="52" mass="5626">MSTRVDMHWIDKHNGYLSTAQAVSACIRAAERSFGGSLSACLMAQYPSTPHA</sequence>
<dbReference type="EMBL" id="KV426874">
    <property type="protein sequence ID" value="KZV78488.1"/>
    <property type="molecule type" value="Genomic_DNA"/>
</dbReference>
<dbReference type="AlphaFoldDB" id="A0A166MWF8"/>
<name>A0A166MWF8_EXIGL</name>
<organism evidence="1 2">
    <name type="scientific">Exidia glandulosa HHB12029</name>
    <dbReference type="NCBI Taxonomy" id="1314781"/>
    <lineage>
        <taxon>Eukaryota</taxon>
        <taxon>Fungi</taxon>
        <taxon>Dikarya</taxon>
        <taxon>Basidiomycota</taxon>
        <taxon>Agaricomycotina</taxon>
        <taxon>Agaricomycetes</taxon>
        <taxon>Auriculariales</taxon>
        <taxon>Exidiaceae</taxon>
        <taxon>Exidia</taxon>
    </lineage>
</organism>
<dbReference type="InParanoid" id="A0A166MWF8"/>
<protein>
    <submittedName>
        <fullName evidence="1">Uncharacterized protein</fullName>
    </submittedName>
</protein>
<evidence type="ECO:0000313" key="2">
    <source>
        <dbReference type="Proteomes" id="UP000077266"/>
    </source>
</evidence>
<dbReference type="Proteomes" id="UP000077266">
    <property type="component" value="Unassembled WGS sequence"/>
</dbReference>
<accession>A0A166MWF8</accession>